<evidence type="ECO:0000256" key="1">
    <source>
        <dbReference type="SAM" id="SignalP"/>
    </source>
</evidence>
<dbReference type="InterPro" id="IPR036034">
    <property type="entry name" value="PDZ_sf"/>
</dbReference>
<sequence length="483" mass="53129">MRNGEFFITQKVSWRGSKPILAAAFALLSQILIASPAFAASESAGATMAAVASQVTERDGKYYLYKNGKPLNDAGYDRLDIEFPDLAETRLGSQYGVLDANTGELVLPFIYQSVRTETLNTIGLIEVRKDNLTSFVDSKGQPVKAPAYDVVADFNEAGQRLAERAGKFFMLTFRDGQLRSEEVAPQYLPSIILPPGLRQRPVNPDGPLNGTYVAASYPDLKRAWAAWRKGQLIEPAQPAIVVKGDIAYVSFGILADSRLPMMRNTMGVCQNEQGLTLFDTSRPEGCTSAERPIFRFRRERDGSLQCTDCYTAMQGKWLKLPVATQSLVGIGIAITMPLNSTGALVRAVIPGAPAELTGVKPGDRITMIDDRSTSAMSLNQITDLIRGQPATSVRLGIERETQRLELMSSARQSWSEQTSGALLHVLDDHAPIMVDTPAIQALEESAQVSTHDPRHRTEHGQCAGGFGRRCQDFQERHCRRHWQ</sequence>
<accession>A0A843YQC8</accession>
<dbReference type="Gene3D" id="2.30.42.10">
    <property type="match status" value="1"/>
</dbReference>
<feature type="signal peptide" evidence="1">
    <location>
        <begin position="1"/>
        <end position="39"/>
    </location>
</feature>
<feature type="domain" description="PDZ" evidence="2">
    <location>
        <begin position="317"/>
        <end position="386"/>
    </location>
</feature>
<dbReference type="SMART" id="SM00228">
    <property type="entry name" value="PDZ"/>
    <property type="match status" value="1"/>
</dbReference>
<reference evidence="3 4" key="1">
    <citation type="submission" date="2019-10" db="EMBL/GenBank/DDBJ databases">
        <title>Glaciimonas soli sp. nov., a psychrophilic bacterium isolated from the forest soil of a high elevation mountain in Taiwan.</title>
        <authorList>
            <person name="Wang L.-T."/>
            <person name="Shieh W.Y."/>
        </authorList>
    </citation>
    <scope>NUCLEOTIDE SEQUENCE [LARGE SCALE GENOMIC DNA]</scope>
    <source>
        <strain evidence="3 4">GS1</strain>
    </source>
</reference>
<organism evidence="3 4">
    <name type="scientific">Glaciimonas soli</name>
    <dbReference type="NCBI Taxonomy" id="2590999"/>
    <lineage>
        <taxon>Bacteria</taxon>
        <taxon>Pseudomonadati</taxon>
        <taxon>Pseudomonadota</taxon>
        <taxon>Betaproteobacteria</taxon>
        <taxon>Burkholderiales</taxon>
        <taxon>Oxalobacteraceae</taxon>
        <taxon>Glaciimonas</taxon>
    </lineage>
</organism>
<proteinExistence type="predicted"/>
<dbReference type="Proteomes" id="UP000451565">
    <property type="component" value="Unassembled WGS sequence"/>
</dbReference>
<keyword evidence="1" id="KW-0732">Signal</keyword>
<dbReference type="EMBL" id="WINI01000006">
    <property type="protein sequence ID" value="MQR01270.1"/>
    <property type="molecule type" value="Genomic_DNA"/>
</dbReference>
<keyword evidence="4" id="KW-1185">Reference proteome</keyword>
<dbReference type="AlphaFoldDB" id="A0A843YQC8"/>
<dbReference type="OrthoDB" id="9782003at2"/>
<name>A0A843YQC8_9BURK</name>
<dbReference type="PROSITE" id="PS50106">
    <property type="entry name" value="PDZ"/>
    <property type="match status" value="1"/>
</dbReference>
<gene>
    <name evidence="3" type="ORF">GEV47_11350</name>
</gene>
<dbReference type="SUPFAM" id="SSF50156">
    <property type="entry name" value="PDZ domain-like"/>
    <property type="match status" value="1"/>
</dbReference>
<dbReference type="CDD" id="cd06782">
    <property type="entry name" value="cpPDZ_CPP-like"/>
    <property type="match status" value="1"/>
</dbReference>
<dbReference type="InterPro" id="IPR001478">
    <property type="entry name" value="PDZ"/>
</dbReference>
<evidence type="ECO:0000313" key="4">
    <source>
        <dbReference type="Proteomes" id="UP000451565"/>
    </source>
</evidence>
<evidence type="ECO:0000313" key="3">
    <source>
        <dbReference type="EMBL" id="MQR01270.1"/>
    </source>
</evidence>
<comment type="caution">
    <text evidence="3">The sequence shown here is derived from an EMBL/GenBank/DDBJ whole genome shotgun (WGS) entry which is preliminary data.</text>
</comment>
<dbReference type="Pfam" id="PF17820">
    <property type="entry name" value="PDZ_6"/>
    <property type="match status" value="1"/>
</dbReference>
<protein>
    <submittedName>
        <fullName evidence="3">PDZ domain-containing protein</fullName>
    </submittedName>
</protein>
<feature type="chain" id="PRO_5032729288" evidence="1">
    <location>
        <begin position="40"/>
        <end position="483"/>
    </location>
</feature>
<dbReference type="InterPro" id="IPR041489">
    <property type="entry name" value="PDZ_6"/>
</dbReference>
<evidence type="ECO:0000259" key="2">
    <source>
        <dbReference type="PROSITE" id="PS50106"/>
    </source>
</evidence>